<proteinExistence type="predicted"/>
<organism evidence="1 2">
    <name type="scientific">Lacipirellula parvula</name>
    <dbReference type="NCBI Taxonomy" id="2650471"/>
    <lineage>
        <taxon>Bacteria</taxon>
        <taxon>Pseudomonadati</taxon>
        <taxon>Planctomycetota</taxon>
        <taxon>Planctomycetia</taxon>
        <taxon>Pirellulales</taxon>
        <taxon>Lacipirellulaceae</taxon>
        <taxon>Lacipirellula</taxon>
    </lineage>
</organism>
<gene>
    <name evidence="1" type="ORF">PLANPX_1995</name>
</gene>
<reference evidence="2" key="1">
    <citation type="submission" date="2019-10" db="EMBL/GenBank/DDBJ databases">
        <title>Lacipirellula parvula gen. nov., sp. nov., representing a lineage of planctomycetes widespread in freshwater anoxic habitats, and description of the family Lacipirellulaceae.</title>
        <authorList>
            <person name="Dedysh S.N."/>
            <person name="Kulichevskaya I.S."/>
            <person name="Beletsky A.V."/>
            <person name="Rakitin A.L."/>
            <person name="Mardanov A.V."/>
            <person name="Ivanova A.A."/>
            <person name="Saltykova V.X."/>
            <person name="Rijpstra W.I.C."/>
            <person name="Sinninghe Damste J.S."/>
            <person name="Ravin N.V."/>
        </authorList>
    </citation>
    <scope>NUCLEOTIDE SEQUENCE [LARGE SCALE GENOMIC DNA]</scope>
    <source>
        <strain evidence="2">PX69</strain>
    </source>
</reference>
<dbReference type="KEGG" id="lpav:PLANPX_1995"/>
<protein>
    <submittedName>
        <fullName evidence="1">Uncharacterized protein</fullName>
    </submittedName>
</protein>
<dbReference type="Proteomes" id="UP000326837">
    <property type="component" value="Chromosome"/>
</dbReference>
<evidence type="ECO:0000313" key="1">
    <source>
        <dbReference type="EMBL" id="BBO32383.1"/>
    </source>
</evidence>
<dbReference type="AlphaFoldDB" id="A0A5K7XDJ1"/>
<dbReference type="EMBL" id="AP021861">
    <property type="protein sequence ID" value="BBO32383.1"/>
    <property type="molecule type" value="Genomic_DNA"/>
</dbReference>
<evidence type="ECO:0000313" key="2">
    <source>
        <dbReference type="Proteomes" id="UP000326837"/>
    </source>
</evidence>
<keyword evidence="2" id="KW-1185">Reference proteome</keyword>
<accession>A0A5K7XDJ1</accession>
<name>A0A5K7XDJ1_9BACT</name>
<sequence>MTASDRLRFSGEIAKASDQRDRNLRLLDLDKKVDIWATLRQAPQVTDVEE</sequence>